<dbReference type="AlphaFoldDB" id="A0A0G0K3T3"/>
<dbReference type="Proteomes" id="UP000033876">
    <property type="component" value="Unassembled WGS sequence"/>
</dbReference>
<sequence length="141" mass="15826">MKKGITYFALLFSISSLVPINLSAQSDDPIEAEIFKRKNGIEAAIIYTGKDSALKSTLFLSDTRLKDKFVTTVFRIQTEDNLISEEQSVSTTDQKRINANAVEIKFPKKITVLSIDSVGEPFHPTYFRKGLMTSFVRITAK</sequence>
<gene>
    <name evidence="2" type="ORF">US50_C0019G0013</name>
</gene>
<comment type="caution">
    <text evidence="2">The sequence shown here is derived from an EMBL/GenBank/DDBJ whole genome shotgun (WGS) entry which is preliminary data.</text>
</comment>
<name>A0A0G0K3T3_9BACT</name>
<organism evidence="2 3">
    <name type="scientific">Candidatus Nomurabacteria bacterium GW2011_GWB1_37_5</name>
    <dbReference type="NCBI Taxonomy" id="1618742"/>
    <lineage>
        <taxon>Bacteria</taxon>
        <taxon>Candidatus Nomuraibacteriota</taxon>
    </lineage>
</organism>
<evidence type="ECO:0000313" key="3">
    <source>
        <dbReference type="Proteomes" id="UP000033876"/>
    </source>
</evidence>
<accession>A0A0G0K3T3</accession>
<keyword evidence="1" id="KW-0732">Signal</keyword>
<reference evidence="2 3" key="1">
    <citation type="journal article" date="2015" name="Nature">
        <title>rRNA introns, odd ribosomes, and small enigmatic genomes across a large radiation of phyla.</title>
        <authorList>
            <person name="Brown C.T."/>
            <person name="Hug L.A."/>
            <person name="Thomas B.C."/>
            <person name="Sharon I."/>
            <person name="Castelle C.J."/>
            <person name="Singh A."/>
            <person name="Wilkins M.J."/>
            <person name="Williams K.H."/>
            <person name="Banfield J.F."/>
        </authorList>
    </citation>
    <scope>NUCLEOTIDE SEQUENCE [LARGE SCALE GENOMIC DNA]</scope>
</reference>
<evidence type="ECO:0000313" key="2">
    <source>
        <dbReference type="EMBL" id="KKQ35291.1"/>
    </source>
</evidence>
<feature type="chain" id="PRO_5002533062" evidence="1">
    <location>
        <begin position="25"/>
        <end position="141"/>
    </location>
</feature>
<protein>
    <submittedName>
        <fullName evidence="2">Uncharacterized protein</fullName>
    </submittedName>
</protein>
<feature type="signal peptide" evidence="1">
    <location>
        <begin position="1"/>
        <end position="24"/>
    </location>
</feature>
<evidence type="ECO:0000256" key="1">
    <source>
        <dbReference type="SAM" id="SignalP"/>
    </source>
</evidence>
<dbReference type="EMBL" id="LBTF01000019">
    <property type="protein sequence ID" value="KKQ35291.1"/>
    <property type="molecule type" value="Genomic_DNA"/>
</dbReference>
<proteinExistence type="predicted"/>